<dbReference type="GO" id="GO:0008270">
    <property type="term" value="F:zinc ion binding"/>
    <property type="evidence" value="ECO:0007669"/>
    <property type="project" value="UniProtKB-KW"/>
</dbReference>
<sequence length="330" mass="35846">MPPRRAPSLELEPQPLCLKCRPATEGPSARRNAVAERPPPPGGRLRGLPPRPLAKRGPAPRAASRARPRQSRRSLPQGPSPPCGQAGASRLLPPRADHGQELLSEAASLRRACEPVLLVAQRLAALQRQQSDTMRQLLRLRLEQLRLRQQQLSALQCLLRTEAACIEGSPLHLSAVQQAVDLLAESLDDVHSVASALQWDGEVSQVAAVAQNVSEADARAEEVSMMARQLLAALRRHPLRTPDGSSQAEPATRGASAEEIARHPTEVCSPESPRCGETCSICLSEFKAGDQLRGLECFASSRRHFFHRGCIDEWLGICGCCPLCKFEIVG</sequence>
<dbReference type="PROSITE" id="PS50089">
    <property type="entry name" value="ZF_RING_2"/>
    <property type="match status" value="1"/>
</dbReference>
<organism evidence="7">
    <name type="scientific">Tetraselmis sp. GSL018</name>
    <dbReference type="NCBI Taxonomy" id="582737"/>
    <lineage>
        <taxon>Eukaryota</taxon>
        <taxon>Viridiplantae</taxon>
        <taxon>Chlorophyta</taxon>
        <taxon>core chlorophytes</taxon>
        <taxon>Chlorodendrophyceae</taxon>
        <taxon>Chlorodendrales</taxon>
        <taxon>Chlorodendraceae</taxon>
        <taxon>Tetraselmis</taxon>
    </lineage>
</organism>
<evidence type="ECO:0000256" key="1">
    <source>
        <dbReference type="ARBA" id="ARBA00022723"/>
    </source>
</evidence>
<dbReference type="PANTHER" id="PTHR45931">
    <property type="entry name" value="SI:CH211-59O9.10"/>
    <property type="match status" value="1"/>
</dbReference>
<evidence type="ECO:0000256" key="4">
    <source>
        <dbReference type="PROSITE-ProRule" id="PRU00175"/>
    </source>
</evidence>
<dbReference type="GO" id="GO:0061630">
    <property type="term" value="F:ubiquitin protein ligase activity"/>
    <property type="evidence" value="ECO:0007669"/>
    <property type="project" value="TreeGrafter"/>
</dbReference>
<evidence type="ECO:0000256" key="2">
    <source>
        <dbReference type="ARBA" id="ARBA00022771"/>
    </source>
</evidence>
<dbReference type="AlphaFoldDB" id="A0A061RD01"/>
<accession>A0A061RD01</accession>
<name>A0A061RD01_9CHLO</name>
<dbReference type="GO" id="GO:0005634">
    <property type="term" value="C:nucleus"/>
    <property type="evidence" value="ECO:0007669"/>
    <property type="project" value="TreeGrafter"/>
</dbReference>
<dbReference type="Pfam" id="PF13639">
    <property type="entry name" value="zf-RING_2"/>
    <property type="match status" value="1"/>
</dbReference>
<evidence type="ECO:0000256" key="5">
    <source>
        <dbReference type="SAM" id="MobiDB-lite"/>
    </source>
</evidence>
<proteinExistence type="predicted"/>
<feature type="region of interest" description="Disordered" evidence="5">
    <location>
        <begin position="1"/>
        <end position="93"/>
    </location>
</feature>
<keyword evidence="3" id="KW-0862">Zinc</keyword>
<dbReference type="InterPro" id="IPR013083">
    <property type="entry name" value="Znf_RING/FYVE/PHD"/>
</dbReference>
<dbReference type="EMBL" id="GBEZ01017848">
    <property type="protein sequence ID" value="JAC68525.1"/>
    <property type="molecule type" value="Transcribed_RNA"/>
</dbReference>
<feature type="domain" description="RING-type" evidence="6">
    <location>
        <begin position="279"/>
        <end position="325"/>
    </location>
</feature>
<gene>
    <name evidence="7" type="ORF">TSPGSL018_8502</name>
</gene>
<evidence type="ECO:0000256" key="3">
    <source>
        <dbReference type="ARBA" id="ARBA00022833"/>
    </source>
</evidence>
<keyword evidence="1" id="KW-0479">Metal-binding</keyword>
<dbReference type="PANTHER" id="PTHR45931:SF3">
    <property type="entry name" value="RING ZINC FINGER-CONTAINING PROTEIN"/>
    <property type="match status" value="1"/>
</dbReference>
<dbReference type="SUPFAM" id="SSF57850">
    <property type="entry name" value="RING/U-box"/>
    <property type="match status" value="1"/>
</dbReference>
<dbReference type="InterPro" id="IPR051834">
    <property type="entry name" value="RING_finger_E3_ligase"/>
</dbReference>
<dbReference type="Gene3D" id="3.30.40.10">
    <property type="entry name" value="Zinc/RING finger domain, C3HC4 (zinc finger)"/>
    <property type="match status" value="1"/>
</dbReference>
<evidence type="ECO:0000259" key="6">
    <source>
        <dbReference type="PROSITE" id="PS50089"/>
    </source>
</evidence>
<protein>
    <recommendedName>
        <fullName evidence="6">RING-type domain-containing protein</fullName>
    </recommendedName>
</protein>
<evidence type="ECO:0000313" key="7">
    <source>
        <dbReference type="EMBL" id="JAC68525.1"/>
    </source>
</evidence>
<dbReference type="GO" id="GO:0006511">
    <property type="term" value="P:ubiquitin-dependent protein catabolic process"/>
    <property type="evidence" value="ECO:0007669"/>
    <property type="project" value="TreeGrafter"/>
</dbReference>
<keyword evidence="2 4" id="KW-0863">Zinc-finger</keyword>
<dbReference type="InterPro" id="IPR001841">
    <property type="entry name" value="Znf_RING"/>
</dbReference>
<reference evidence="7" key="1">
    <citation type="submission" date="2014-05" db="EMBL/GenBank/DDBJ databases">
        <title>The transcriptome of the halophilic microalga Tetraselmis sp. GSL018 isolated from the Great Salt Lake, Utah.</title>
        <authorList>
            <person name="Jinkerson R.E."/>
            <person name="D'Adamo S."/>
            <person name="Posewitz M.C."/>
        </authorList>
    </citation>
    <scope>NUCLEOTIDE SEQUENCE</scope>
    <source>
        <strain evidence="7">GSL018</strain>
    </source>
</reference>